<dbReference type="HOGENOM" id="CLU_1260438_0_0_10"/>
<name>K5Z811_9BACT</name>
<evidence type="ECO:0000313" key="1">
    <source>
        <dbReference type="EMBL" id="EKN07521.1"/>
    </source>
</evidence>
<accession>K5Z811</accession>
<dbReference type="AlphaFoldDB" id="K5Z811"/>
<protein>
    <recommendedName>
        <fullName evidence="3">Baseplate protein J-like domain-containing protein</fullName>
    </recommendedName>
</protein>
<organism evidence="1 2">
    <name type="scientific">Parabacteroides johnsonii CL02T12C29</name>
    <dbReference type="NCBI Taxonomy" id="999419"/>
    <lineage>
        <taxon>Bacteria</taxon>
        <taxon>Pseudomonadati</taxon>
        <taxon>Bacteroidota</taxon>
        <taxon>Bacteroidia</taxon>
        <taxon>Bacteroidales</taxon>
        <taxon>Tannerellaceae</taxon>
        <taxon>Parabacteroides</taxon>
    </lineage>
</organism>
<sequence>MRLHNRHRAVTMKDYEELVLEHFPEIDKAQCMALPREKAASDICIVVFSRAEDNRYFFSPAWKLEEIERTVARYTSPFVTVKIVNPQYEKVTVNCKVVLRDPMQDENRVLRQLVALAQNCIAPWLRTGEIPVSGQSFSYKELHARLANHEGLMSLVSLDVKSHHPDNVEIKTDTEKKTEDLIFKSQQAWDILLPEINIKLLSPGTGIDHAEIGGNFIIG</sequence>
<evidence type="ECO:0000313" key="2">
    <source>
        <dbReference type="Proteomes" id="UP000001218"/>
    </source>
</evidence>
<comment type="caution">
    <text evidence="1">The sequence shown here is derived from an EMBL/GenBank/DDBJ whole genome shotgun (WGS) entry which is preliminary data.</text>
</comment>
<gene>
    <name evidence="1" type="ORF">HMPREF1077_02633</name>
</gene>
<evidence type="ECO:0008006" key="3">
    <source>
        <dbReference type="Google" id="ProtNLM"/>
    </source>
</evidence>
<reference evidence="1 2" key="1">
    <citation type="submission" date="2012-02" db="EMBL/GenBank/DDBJ databases">
        <title>The Genome Sequence of Parabacteroides johnsonii CL02T12C29.</title>
        <authorList>
            <consortium name="The Broad Institute Genome Sequencing Platform"/>
            <person name="Earl A."/>
            <person name="Ward D."/>
            <person name="Feldgarden M."/>
            <person name="Gevers D."/>
            <person name="Zitomersky N.L."/>
            <person name="Coyne M.J."/>
            <person name="Comstock L.E."/>
            <person name="Young S.K."/>
            <person name="Zeng Q."/>
            <person name="Gargeya S."/>
            <person name="Fitzgerald M."/>
            <person name="Haas B."/>
            <person name="Abouelleil A."/>
            <person name="Alvarado L."/>
            <person name="Arachchi H.M."/>
            <person name="Berlin A."/>
            <person name="Chapman S.B."/>
            <person name="Gearin G."/>
            <person name="Goldberg J."/>
            <person name="Griggs A."/>
            <person name="Gujja S."/>
            <person name="Hansen M."/>
            <person name="Heiman D."/>
            <person name="Howarth C."/>
            <person name="Larimer J."/>
            <person name="Lui A."/>
            <person name="MacDonald P.J.P."/>
            <person name="McCowen C."/>
            <person name="Montmayeur A."/>
            <person name="Murphy C."/>
            <person name="Neiman D."/>
            <person name="Pearson M."/>
            <person name="Priest M."/>
            <person name="Roberts A."/>
            <person name="Saif S."/>
            <person name="Shea T."/>
            <person name="Sisk P."/>
            <person name="Stolte C."/>
            <person name="Sykes S."/>
            <person name="Wortman J."/>
            <person name="Nusbaum C."/>
            <person name="Birren B."/>
        </authorList>
    </citation>
    <scope>NUCLEOTIDE SEQUENCE [LARGE SCALE GENOMIC DNA]</scope>
    <source>
        <strain evidence="1 2">CL02T12C29</strain>
    </source>
</reference>
<dbReference type="eggNOG" id="COG3299">
    <property type="taxonomic scope" value="Bacteria"/>
</dbReference>
<dbReference type="EMBL" id="AGZP01000027">
    <property type="protein sequence ID" value="EKN07521.1"/>
    <property type="molecule type" value="Genomic_DNA"/>
</dbReference>
<proteinExistence type="predicted"/>
<dbReference type="Proteomes" id="UP000001218">
    <property type="component" value="Unassembled WGS sequence"/>
</dbReference>
<dbReference type="PATRIC" id="fig|999419.3.peg.2702"/>